<name>A0A3L6DV86_MAIZE</name>
<comment type="caution">
    <text evidence="1">The sequence shown here is derived from an EMBL/GenBank/DDBJ whole genome shotgun (WGS) entry which is preliminary data.</text>
</comment>
<dbReference type="EMBL" id="NCVQ01000008">
    <property type="protein sequence ID" value="PWZ12636.1"/>
    <property type="molecule type" value="Genomic_DNA"/>
</dbReference>
<evidence type="ECO:0000313" key="1">
    <source>
        <dbReference type="EMBL" id="PWZ12636.1"/>
    </source>
</evidence>
<organism evidence="1">
    <name type="scientific">Zea mays</name>
    <name type="common">Maize</name>
    <dbReference type="NCBI Taxonomy" id="4577"/>
    <lineage>
        <taxon>Eukaryota</taxon>
        <taxon>Viridiplantae</taxon>
        <taxon>Streptophyta</taxon>
        <taxon>Embryophyta</taxon>
        <taxon>Tracheophyta</taxon>
        <taxon>Spermatophyta</taxon>
        <taxon>Magnoliopsida</taxon>
        <taxon>Liliopsida</taxon>
        <taxon>Poales</taxon>
        <taxon>Poaceae</taxon>
        <taxon>PACMAD clade</taxon>
        <taxon>Panicoideae</taxon>
        <taxon>Andropogonodae</taxon>
        <taxon>Andropogoneae</taxon>
        <taxon>Tripsacinae</taxon>
        <taxon>Zea</taxon>
    </lineage>
</organism>
<dbReference type="AlphaFoldDB" id="A0A3L6DV86"/>
<accession>A0A3L6DV86</accession>
<gene>
    <name evidence="1" type="ORF">Zm00014a_005029</name>
</gene>
<dbReference type="Proteomes" id="UP000251960">
    <property type="component" value="Chromosome 7"/>
</dbReference>
<sequence>MPTLNRIGLDYGTIKWPVP</sequence>
<proteinExistence type="predicted"/>
<reference evidence="1" key="1">
    <citation type="journal article" date="2018" name="Nat. Genet.">
        <title>Extensive intraspecific gene order and gene structural variations between Mo17 and other maize genomes.</title>
        <authorList>
            <person name="Sun S."/>
            <person name="Zhou Y."/>
            <person name="Chen J."/>
            <person name="Shi J."/>
            <person name="Zhao H."/>
            <person name="Zhao H."/>
            <person name="Song W."/>
            <person name="Zhang M."/>
            <person name="Cui Y."/>
            <person name="Dong X."/>
            <person name="Liu H."/>
            <person name="Ma X."/>
            <person name="Jiao Y."/>
            <person name="Wang B."/>
            <person name="Wei X."/>
            <person name="Stein J.C."/>
            <person name="Glaubitz J.C."/>
            <person name="Lu F."/>
            <person name="Yu G."/>
            <person name="Liang C."/>
            <person name="Fengler K."/>
            <person name="Li B."/>
            <person name="Rafalski A."/>
            <person name="Schnable P.S."/>
            <person name="Ware D.H."/>
            <person name="Buckler E.S."/>
            <person name="Lai J."/>
        </authorList>
    </citation>
    <scope>NUCLEOTIDE SEQUENCE [LARGE SCALE GENOMIC DNA]</scope>
    <source>
        <tissue evidence="1">Seedling</tissue>
    </source>
</reference>
<protein>
    <submittedName>
        <fullName evidence="1">Uncharacterized protein</fullName>
    </submittedName>
</protein>